<feature type="compositionally biased region" description="Acidic residues" evidence="1">
    <location>
        <begin position="228"/>
        <end position="255"/>
    </location>
</feature>
<feature type="region of interest" description="Disordered" evidence="1">
    <location>
        <begin position="305"/>
        <end position="353"/>
    </location>
</feature>
<feature type="compositionally biased region" description="Basic and acidic residues" evidence="1">
    <location>
        <begin position="307"/>
        <end position="321"/>
    </location>
</feature>
<name>A0A8J9WYP3_PHATR</name>
<dbReference type="EMBL" id="OU594942">
    <property type="protein sequence ID" value="CAG9276988.1"/>
    <property type="molecule type" value="Genomic_DNA"/>
</dbReference>
<protein>
    <recommendedName>
        <fullName evidence="2">DUF5880 domain-containing protein</fullName>
    </recommendedName>
</protein>
<gene>
    <name evidence="3" type="ORF">PTTT1_LOCUS2442</name>
</gene>
<feature type="domain" description="DUF5880" evidence="2">
    <location>
        <begin position="63"/>
        <end position="116"/>
    </location>
</feature>
<organism evidence="3">
    <name type="scientific">Phaeodactylum tricornutum</name>
    <name type="common">Diatom</name>
    <dbReference type="NCBI Taxonomy" id="2850"/>
    <lineage>
        <taxon>Eukaryota</taxon>
        <taxon>Sar</taxon>
        <taxon>Stramenopiles</taxon>
        <taxon>Ochrophyta</taxon>
        <taxon>Bacillariophyta</taxon>
        <taxon>Bacillariophyceae</taxon>
        <taxon>Bacillariophycidae</taxon>
        <taxon>Naviculales</taxon>
        <taxon>Phaeodactylaceae</taxon>
        <taxon>Phaeodactylum</taxon>
    </lineage>
</organism>
<dbReference type="Pfam" id="PF19208">
    <property type="entry name" value="DUF5880"/>
    <property type="match status" value="1"/>
</dbReference>
<dbReference type="Proteomes" id="UP000836788">
    <property type="component" value="Chromosome 1"/>
</dbReference>
<reference evidence="3" key="1">
    <citation type="submission" date="2022-02" db="EMBL/GenBank/DDBJ databases">
        <authorList>
            <person name="Giguere J D."/>
        </authorList>
    </citation>
    <scope>NUCLEOTIDE SEQUENCE</scope>
    <source>
        <strain evidence="3">CCAP 1055/1</strain>
    </source>
</reference>
<evidence type="ECO:0000259" key="2">
    <source>
        <dbReference type="Pfam" id="PF19208"/>
    </source>
</evidence>
<dbReference type="InterPro" id="IPR043653">
    <property type="entry name" value="DUF5880"/>
</dbReference>
<evidence type="ECO:0000256" key="1">
    <source>
        <dbReference type="SAM" id="MobiDB-lite"/>
    </source>
</evidence>
<proteinExistence type="predicted"/>
<accession>A0A8J9WYP3</accession>
<dbReference type="AlphaFoldDB" id="A0A8J9WYP3"/>
<sequence>MSAMDGMQMPNGEEIASILSSKGPVVKCVLLKHMRPTGRDVKPHPASPKAAEEHKREVLVELIEEIEIDTTPSKSEVKKVLGGPFTFLGQYPDEGIILMVRKDLPDDLEMQSTKTLRDLCFDTNIDTKSMVEKQELVSALIDSQLPVNPHSLQPPFDGVVVRGDILLMKVAETDEFLDADGRSSGEASIAILSNEDFFLHYTKAQWVAFASRTDVVAPETPQHNDDSSASEDEEGEDDEDFDLQDEDASDEDASDEDRQAMLNLIMGEVLKKFRSENGRGPNTEELLELRSQVATQLGVEVASIDAEQDRKREIKDEDRAHIQKKVKFTSPEEKGIAEEKDSNAVAESQPEDK</sequence>
<feature type="region of interest" description="Disordered" evidence="1">
    <location>
        <begin position="217"/>
        <end position="255"/>
    </location>
</feature>
<evidence type="ECO:0000313" key="3">
    <source>
        <dbReference type="EMBL" id="CAG9276988.1"/>
    </source>
</evidence>
<feature type="compositionally biased region" description="Basic and acidic residues" evidence="1">
    <location>
        <begin position="330"/>
        <end position="342"/>
    </location>
</feature>